<dbReference type="AlphaFoldDB" id="A0A399FU71"/>
<organism evidence="1 2">
    <name type="scientific">candidate division NPL-UPA2 bacterium Unc8</name>
    <dbReference type="NCBI Taxonomy" id="1980939"/>
    <lineage>
        <taxon>Bacteria</taxon>
    </lineage>
</organism>
<evidence type="ECO:0008006" key="3">
    <source>
        <dbReference type="Google" id="ProtNLM"/>
    </source>
</evidence>
<reference evidence="1 2" key="1">
    <citation type="submission" date="2018-08" db="EMBL/GenBank/DDBJ databases">
        <title>Draft genome of candidate division NPL-UPA2 bacterium Unc8 that adapted to ultra-basic serpentinizing groundwater.</title>
        <authorList>
            <person name="Ishii S."/>
            <person name="Suzuki S."/>
            <person name="Nealson K.H."/>
        </authorList>
    </citation>
    <scope>NUCLEOTIDE SEQUENCE [LARGE SCALE GENOMIC DNA]</scope>
    <source>
        <strain evidence="1">Unc8</strain>
    </source>
</reference>
<gene>
    <name evidence="1" type="ORF">B9J77_04995</name>
</gene>
<accession>A0A399FU71</accession>
<evidence type="ECO:0000313" key="2">
    <source>
        <dbReference type="Proteomes" id="UP000266287"/>
    </source>
</evidence>
<dbReference type="SUPFAM" id="SSF53756">
    <property type="entry name" value="UDP-Glycosyltransferase/glycogen phosphorylase"/>
    <property type="match status" value="1"/>
</dbReference>
<dbReference type="Gene3D" id="3.40.50.2000">
    <property type="entry name" value="Glycogen Phosphorylase B"/>
    <property type="match status" value="2"/>
</dbReference>
<dbReference type="Proteomes" id="UP000266287">
    <property type="component" value="Unassembled WGS sequence"/>
</dbReference>
<protein>
    <recommendedName>
        <fullName evidence="3">Glycosyltransferase family 1 protein</fullName>
    </recommendedName>
</protein>
<dbReference type="EMBL" id="NDHY01000017">
    <property type="protein sequence ID" value="RIH99613.1"/>
    <property type="molecule type" value="Genomic_DNA"/>
</dbReference>
<name>A0A399FU71_UNCN2</name>
<sequence length="576" mass="65965">MKIAVHISHESAKKIGGIGAVLNGMCTAGAYKKFFDKTVLYAPLFEPGGDIFSHLGEGAEVLFSSRDAHDAGNYEQLFGEITRKYHIEIVYGRRKLVSEFEAERQTSAHLFLVGINTISDVELAKFKYRLWEKFRIQSDIYKGNWDYEQYLRIAIPFLEILEGFYGTGAEYYHFAHEYMGIPCALSVLLEGKKHKTIFVAHEVSTARFLVESHPGHDISFYNLLQKEPGEKSLEGVFGSHKGNPRNELIKRAVSFDRIFAVSDLVRNEYLFLVPDTPPEKIRTVYNGLSAKGITIDEKKEIRQKIQNYLRTLLNFTPDVILTHVTRLVISKGIWRDISLLYNLDEIFHSYNLKGAYILLSTLIATGRPPEDILRMEKDYGWPLLHKEGWPDLVGMETEIYHYLQLFNSRSKAIRGIFINQFGFGKRICGQRVPEDTTFADLRMASDAEMGFSIYEPFGIAQLETVPFGGVALLSSSCGSAFWLENIFRDAEIKPFYVVDFIESGRGMGYEQLRALTKKQRNTIERETFSSRAKEIFDIIPTTERKREEYLANIPDYISPMSWETVVKKYLLANLPT</sequence>
<evidence type="ECO:0000313" key="1">
    <source>
        <dbReference type="EMBL" id="RIH99613.1"/>
    </source>
</evidence>
<comment type="caution">
    <text evidence="1">The sequence shown here is derived from an EMBL/GenBank/DDBJ whole genome shotgun (WGS) entry which is preliminary data.</text>
</comment>
<proteinExistence type="predicted"/>